<dbReference type="Proteomes" id="UP000244037">
    <property type="component" value="Unassembled WGS sequence"/>
</dbReference>
<feature type="compositionally biased region" description="Basic and acidic residues" evidence="1">
    <location>
        <begin position="29"/>
        <end position="39"/>
    </location>
</feature>
<feature type="region of interest" description="Disordered" evidence="1">
    <location>
        <begin position="208"/>
        <end position="247"/>
    </location>
</feature>
<proteinExistence type="predicted"/>
<organism evidence="2 3">
    <name type="scientific">Rhodovulum kholense</name>
    <dbReference type="NCBI Taxonomy" id="453584"/>
    <lineage>
        <taxon>Bacteria</taxon>
        <taxon>Pseudomonadati</taxon>
        <taxon>Pseudomonadota</taxon>
        <taxon>Alphaproteobacteria</taxon>
        <taxon>Rhodobacterales</taxon>
        <taxon>Paracoccaceae</taxon>
        <taxon>Rhodovulum</taxon>
    </lineage>
</organism>
<dbReference type="AlphaFoldDB" id="A0A8E2VKD1"/>
<gene>
    <name evidence="2" type="ORF">C8N38_108194</name>
</gene>
<dbReference type="EMBL" id="QAYC01000008">
    <property type="protein sequence ID" value="PTW48441.1"/>
    <property type="molecule type" value="Genomic_DNA"/>
</dbReference>
<feature type="compositionally biased region" description="Basic residues" evidence="1">
    <location>
        <begin position="53"/>
        <end position="63"/>
    </location>
</feature>
<accession>A0A8E2VKD1</accession>
<evidence type="ECO:0000313" key="2">
    <source>
        <dbReference type="EMBL" id="PTW48441.1"/>
    </source>
</evidence>
<protein>
    <submittedName>
        <fullName evidence="2">Uncharacterized protein</fullName>
    </submittedName>
</protein>
<evidence type="ECO:0000313" key="3">
    <source>
        <dbReference type="Proteomes" id="UP000244037"/>
    </source>
</evidence>
<reference evidence="2 3" key="1">
    <citation type="submission" date="2018-04" db="EMBL/GenBank/DDBJ databases">
        <title>Genomic Encyclopedia of Archaeal and Bacterial Type Strains, Phase II (KMG-II): from individual species to whole genera.</title>
        <authorList>
            <person name="Goeker M."/>
        </authorList>
    </citation>
    <scope>NUCLEOTIDE SEQUENCE [LARGE SCALE GENOMIC DNA]</scope>
    <source>
        <strain evidence="2 3">DSM 19783</strain>
    </source>
</reference>
<evidence type="ECO:0000256" key="1">
    <source>
        <dbReference type="SAM" id="MobiDB-lite"/>
    </source>
</evidence>
<name>A0A8E2VKD1_9RHOB</name>
<feature type="compositionally biased region" description="Pro residues" evidence="1">
    <location>
        <begin position="214"/>
        <end position="230"/>
    </location>
</feature>
<sequence>HLHQASAHHVVYAIYITVSEPLGARNRARARDRSSEDVARTGIARPKGSATRGRSHSGRRRPAPRVCLQSDAKPARPSRCLNPGPPGTGNAGLSAPGGRLRRGDQQSLSAPCARWRFGGGGPDGGTLAQAPSFRGHPQASGIMCVQAFLAELAVEGLVERTVRGPSGAGGIEGHAALIGPATRIAGDELGALIAPDCLRVTRTRVSGTALRMPSRPPPSSPIRPCSPPARPDCRSAPTGGHLHGSGR</sequence>
<comment type="caution">
    <text evidence="2">The sequence shown here is derived from an EMBL/GenBank/DDBJ whole genome shotgun (WGS) entry which is preliminary data.</text>
</comment>
<keyword evidence="3" id="KW-1185">Reference proteome</keyword>
<feature type="non-terminal residue" evidence="2">
    <location>
        <position position="1"/>
    </location>
</feature>
<feature type="region of interest" description="Disordered" evidence="1">
    <location>
        <begin position="25"/>
        <end position="106"/>
    </location>
</feature>